<comment type="pathway">
    <text evidence="2 15">Amino-acid biosynthesis; L-leucine biosynthesis; L-leucine from 3-methyl-2-oxobutanoate: step 1/4.</text>
</comment>
<name>A0A2T3II36_9GAMM</name>
<evidence type="ECO:0000313" key="17">
    <source>
        <dbReference type="EMBL" id="PSU28007.1"/>
    </source>
</evidence>
<dbReference type="GO" id="GO:0003852">
    <property type="term" value="F:2-isopropylmalate synthase activity"/>
    <property type="evidence" value="ECO:0007669"/>
    <property type="project" value="UniProtKB-UniRule"/>
</dbReference>
<dbReference type="PROSITE" id="PS00816">
    <property type="entry name" value="AIPM_HOMOCIT_SYNTH_2"/>
    <property type="match status" value="1"/>
</dbReference>
<dbReference type="NCBIfam" id="NF002084">
    <property type="entry name" value="PRK00915.1-1"/>
    <property type="match status" value="1"/>
</dbReference>
<dbReference type="InterPro" id="IPR036230">
    <property type="entry name" value="LeuA_allosteric_dom_sf"/>
</dbReference>
<dbReference type="InterPro" id="IPR002034">
    <property type="entry name" value="AIPM/Hcit_synth_CS"/>
</dbReference>
<dbReference type="OrthoDB" id="9803573at2"/>
<reference evidence="17 18" key="1">
    <citation type="submission" date="2018-03" db="EMBL/GenBank/DDBJ databases">
        <title>Whole genome sequencing of Histamine producing bacteria.</title>
        <authorList>
            <person name="Butler K."/>
        </authorList>
    </citation>
    <scope>NUCLEOTIDE SEQUENCE [LARGE SCALE GENOMIC DNA]</scope>
    <source>
        <strain evidence="17 18">BS2</strain>
    </source>
</reference>
<comment type="similarity">
    <text evidence="3 15">Belongs to the alpha-IPM synthase/homocitrate synthase family. LeuA type 1 subfamily.</text>
</comment>
<feature type="domain" description="Pyruvate carboxyltransferase" evidence="16">
    <location>
        <begin position="5"/>
        <end position="267"/>
    </location>
</feature>
<dbReference type="AlphaFoldDB" id="A0A2T3II36"/>
<dbReference type="NCBIfam" id="NF002086">
    <property type="entry name" value="PRK00915.1-3"/>
    <property type="match status" value="1"/>
</dbReference>
<keyword evidence="12 15" id="KW-0100">Branched-chain amino acid biosynthesis</keyword>
<dbReference type="Pfam" id="PF22617">
    <property type="entry name" value="HCS_D2"/>
    <property type="match status" value="1"/>
</dbReference>
<comment type="function">
    <text evidence="14 15">Catalyzes the condensation of the acetyl group of acetyl-CoA with 3-methyl-2-oxobutanoate (2-ketoisovalerate) to form 3-carboxy-3-hydroxy-4-methylpentanoate (2-isopropylmalate).</text>
</comment>
<keyword evidence="11 15" id="KW-0464">Manganese</keyword>
<dbReference type="GO" id="GO:0009098">
    <property type="term" value="P:L-leucine biosynthetic process"/>
    <property type="evidence" value="ECO:0007669"/>
    <property type="project" value="UniProtKB-UniRule"/>
</dbReference>
<dbReference type="FunFam" id="3.30.160.270:FF:000001">
    <property type="entry name" value="2-isopropylmalate synthase"/>
    <property type="match status" value="1"/>
</dbReference>
<comment type="catalytic activity">
    <reaction evidence="1 15">
        <text>3-methyl-2-oxobutanoate + acetyl-CoA + H2O = (2S)-2-isopropylmalate + CoA + H(+)</text>
        <dbReference type="Rhea" id="RHEA:21524"/>
        <dbReference type="ChEBI" id="CHEBI:1178"/>
        <dbReference type="ChEBI" id="CHEBI:11851"/>
        <dbReference type="ChEBI" id="CHEBI:15377"/>
        <dbReference type="ChEBI" id="CHEBI:15378"/>
        <dbReference type="ChEBI" id="CHEBI:57287"/>
        <dbReference type="ChEBI" id="CHEBI:57288"/>
        <dbReference type="EC" id="2.3.3.13"/>
    </reaction>
</comment>
<dbReference type="InterPro" id="IPR000891">
    <property type="entry name" value="PYR_CT"/>
</dbReference>
<evidence type="ECO:0000256" key="2">
    <source>
        <dbReference type="ARBA" id="ARBA00004689"/>
    </source>
</evidence>
<keyword evidence="7 15" id="KW-0963">Cytoplasm</keyword>
<dbReference type="EC" id="2.3.3.13" evidence="4 15"/>
<feature type="binding site" evidence="15">
    <location>
        <position position="202"/>
    </location>
    <ligand>
        <name>Mn(2+)</name>
        <dbReference type="ChEBI" id="CHEBI:29035"/>
    </ligand>
</feature>
<keyword evidence="10 15" id="KW-0479">Metal-binding</keyword>
<dbReference type="RefSeq" id="WP_065166872.1">
    <property type="nucleotide sequence ID" value="NZ_LZEZ01000004.1"/>
</dbReference>
<dbReference type="SUPFAM" id="SSF51569">
    <property type="entry name" value="Aldolase"/>
    <property type="match status" value="1"/>
</dbReference>
<dbReference type="Pfam" id="PF00682">
    <property type="entry name" value="HMGL-like"/>
    <property type="match status" value="1"/>
</dbReference>
<evidence type="ECO:0000256" key="3">
    <source>
        <dbReference type="ARBA" id="ARBA00009396"/>
    </source>
</evidence>
<proteinExistence type="inferred from homology"/>
<keyword evidence="8 15" id="KW-0028">Amino-acid biosynthesis</keyword>
<dbReference type="CDD" id="cd07940">
    <property type="entry name" value="DRE_TIM_IPMS"/>
    <property type="match status" value="1"/>
</dbReference>
<protein>
    <recommendedName>
        <fullName evidence="5 15">2-isopropylmalate synthase</fullName>
        <ecNumber evidence="4 15">2.3.3.13</ecNumber>
    </recommendedName>
    <alternativeName>
        <fullName evidence="13 15">Alpha-IPM synthase</fullName>
    </alternativeName>
    <alternativeName>
        <fullName evidence="15">Alpha-isopropylmalate synthase</fullName>
    </alternativeName>
</protein>
<feature type="binding site" evidence="15">
    <location>
        <position position="14"/>
    </location>
    <ligand>
        <name>Mn(2+)</name>
        <dbReference type="ChEBI" id="CHEBI:29035"/>
    </ligand>
</feature>
<dbReference type="Gene3D" id="3.30.160.270">
    <property type="match status" value="1"/>
</dbReference>
<dbReference type="GO" id="GO:0003985">
    <property type="term" value="F:acetyl-CoA C-acetyltransferase activity"/>
    <property type="evidence" value="ECO:0007669"/>
    <property type="project" value="UniProtKB-UniRule"/>
</dbReference>
<dbReference type="PANTHER" id="PTHR10277:SF9">
    <property type="entry name" value="2-ISOPROPYLMALATE SYNTHASE 1, CHLOROPLASTIC-RELATED"/>
    <property type="match status" value="1"/>
</dbReference>
<evidence type="ECO:0000259" key="16">
    <source>
        <dbReference type="PROSITE" id="PS50991"/>
    </source>
</evidence>
<evidence type="ECO:0000256" key="9">
    <source>
        <dbReference type="ARBA" id="ARBA00022679"/>
    </source>
</evidence>
<dbReference type="GO" id="GO:0005829">
    <property type="term" value="C:cytosol"/>
    <property type="evidence" value="ECO:0007669"/>
    <property type="project" value="TreeGrafter"/>
</dbReference>
<evidence type="ECO:0000256" key="15">
    <source>
        <dbReference type="HAMAP-Rule" id="MF_01025"/>
    </source>
</evidence>
<dbReference type="Proteomes" id="UP000240254">
    <property type="component" value="Unassembled WGS sequence"/>
</dbReference>
<feature type="region of interest" description="Regulatory domain" evidence="15">
    <location>
        <begin position="392"/>
        <end position="513"/>
    </location>
</feature>
<evidence type="ECO:0000256" key="8">
    <source>
        <dbReference type="ARBA" id="ARBA00022605"/>
    </source>
</evidence>
<dbReference type="InterPro" id="IPR054691">
    <property type="entry name" value="LeuA/HCS_post-cat"/>
</dbReference>
<accession>A0A2T3II36</accession>
<dbReference type="SMART" id="SM00917">
    <property type="entry name" value="LeuA_dimer"/>
    <property type="match status" value="1"/>
</dbReference>
<organism evidence="17 18">
    <name type="scientific">Photobacterium aquimaris</name>
    <dbReference type="NCBI Taxonomy" id="512643"/>
    <lineage>
        <taxon>Bacteria</taxon>
        <taxon>Pseudomonadati</taxon>
        <taxon>Pseudomonadota</taxon>
        <taxon>Gammaproteobacteria</taxon>
        <taxon>Vibrionales</taxon>
        <taxon>Vibrionaceae</taxon>
        <taxon>Photobacterium</taxon>
    </lineage>
</organism>
<dbReference type="FunFam" id="1.10.238.260:FF:000001">
    <property type="entry name" value="2-isopropylmalate synthase"/>
    <property type="match status" value="1"/>
</dbReference>
<dbReference type="HAMAP" id="MF_01025">
    <property type="entry name" value="LeuA_type1"/>
    <property type="match status" value="1"/>
</dbReference>
<evidence type="ECO:0000256" key="14">
    <source>
        <dbReference type="ARBA" id="ARBA00037629"/>
    </source>
</evidence>
<dbReference type="Gene3D" id="1.10.238.260">
    <property type="match status" value="1"/>
</dbReference>
<dbReference type="PANTHER" id="PTHR10277">
    <property type="entry name" value="HOMOCITRATE SYNTHASE-RELATED"/>
    <property type="match status" value="1"/>
</dbReference>
<dbReference type="InterPro" id="IPR005671">
    <property type="entry name" value="LeuA_bact_synth"/>
</dbReference>
<evidence type="ECO:0000256" key="10">
    <source>
        <dbReference type="ARBA" id="ARBA00022723"/>
    </source>
</evidence>
<dbReference type="InterPro" id="IPR050073">
    <property type="entry name" value="2-IPM_HCS-like"/>
</dbReference>
<dbReference type="InterPro" id="IPR013785">
    <property type="entry name" value="Aldolase_TIM"/>
</dbReference>
<sequence length="513" mass="56084">MKDQVIIFDTTLRDGEQALSASLTVKEKLQIAYALERLGVDVIEAGFPISSPGDFESVQAIAKHIKHSRICALSRAVAKDIDVAAESLKVAEAFRIHTFISTSTVHVQDKLRRSYDDVIEMGVAAVKRARKYTDDVEFSCEDAGRTPIDNLCRMVEAAINAGANTINIPDTVGYTLPSEFGGIISQLFERVPNIDKAVISVHCHDDLGMSVANSMAAIQAGARQVEGTINGLGERAGNCALEEIAMIIKTRQSLLDVHTNIKHDEIHRTSKMVSQLCNMPIQANKAIVGGNAFSHSSGIHQDGMLKNKNTYEIMTPTSIGLKNQALNLTSRSGRAAVKSHMDTLGYTEHDYDLDKLYADFLKLADRKGQVFDYDLEALMHFANLRDEDDFFKINYLSVQSGSVMATTSIKLQCGSEEKCEAAVGNGPVDALYQCIYRLTGYEIVLDKFDLTAKGEGEDGLGQADIIANYKGRKYHGTGLATDIVEASGQALIHVINSIHRADQIATIKQQHSQ</sequence>
<dbReference type="NCBIfam" id="TIGR00973">
    <property type="entry name" value="leuA_bact"/>
    <property type="match status" value="1"/>
</dbReference>
<keyword evidence="6 15" id="KW-0432">Leucine biosynthesis</keyword>
<dbReference type="EMBL" id="PYMK01000015">
    <property type="protein sequence ID" value="PSU28007.1"/>
    <property type="molecule type" value="Genomic_DNA"/>
</dbReference>
<feature type="binding site" evidence="15">
    <location>
        <position position="204"/>
    </location>
    <ligand>
        <name>Mn(2+)</name>
        <dbReference type="ChEBI" id="CHEBI:29035"/>
    </ligand>
</feature>
<dbReference type="InterPro" id="IPR013709">
    <property type="entry name" value="2-isopropylmalate_synth_dimer"/>
</dbReference>
<dbReference type="SUPFAM" id="SSF110921">
    <property type="entry name" value="2-isopropylmalate synthase LeuA, allosteric (dimerisation) domain"/>
    <property type="match status" value="1"/>
</dbReference>
<evidence type="ECO:0000256" key="4">
    <source>
        <dbReference type="ARBA" id="ARBA00012973"/>
    </source>
</evidence>
<evidence type="ECO:0000313" key="18">
    <source>
        <dbReference type="Proteomes" id="UP000240254"/>
    </source>
</evidence>
<evidence type="ECO:0000256" key="5">
    <source>
        <dbReference type="ARBA" id="ARBA00018198"/>
    </source>
</evidence>
<evidence type="ECO:0000256" key="7">
    <source>
        <dbReference type="ARBA" id="ARBA00022490"/>
    </source>
</evidence>
<dbReference type="PROSITE" id="PS00815">
    <property type="entry name" value="AIPM_HOMOCIT_SYNTH_1"/>
    <property type="match status" value="1"/>
</dbReference>
<comment type="caution">
    <text evidence="17">The sequence shown here is derived from an EMBL/GenBank/DDBJ whole genome shotgun (WGS) entry which is preliminary data.</text>
</comment>
<gene>
    <name evidence="15" type="primary">leuA</name>
    <name evidence="17" type="ORF">CTM88_13940</name>
</gene>
<dbReference type="Gene3D" id="3.20.20.70">
    <property type="entry name" value="Aldolase class I"/>
    <property type="match status" value="1"/>
</dbReference>
<evidence type="ECO:0000256" key="1">
    <source>
        <dbReference type="ARBA" id="ARBA00000064"/>
    </source>
</evidence>
<feature type="binding site" evidence="15">
    <location>
        <position position="238"/>
    </location>
    <ligand>
        <name>Mn(2+)</name>
        <dbReference type="ChEBI" id="CHEBI:29035"/>
    </ligand>
</feature>
<comment type="subunit">
    <text evidence="15">Homodimer.</text>
</comment>
<comment type="cofactor">
    <cofactor evidence="15">
        <name>Mn(2+)</name>
        <dbReference type="ChEBI" id="CHEBI:29035"/>
    </cofactor>
</comment>
<dbReference type="GO" id="GO:0030145">
    <property type="term" value="F:manganese ion binding"/>
    <property type="evidence" value="ECO:0007669"/>
    <property type="project" value="UniProtKB-UniRule"/>
</dbReference>
<evidence type="ECO:0000256" key="12">
    <source>
        <dbReference type="ARBA" id="ARBA00023304"/>
    </source>
</evidence>
<evidence type="ECO:0000256" key="13">
    <source>
        <dbReference type="ARBA" id="ARBA00029993"/>
    </source>
</evidence>
<dbReference type="Pfam" id="PF08502">
    <property type="entry name" value="LeuA_dimer"/>
    <property type="match status" value="1"/>
</dbReference>
<dbReference type="FunFam" id="3.20.20.70:FF:000010">
    <property type="entry name" value="2-isopropylmalate synthase"/>
    <property type="match status" value="1"/>
</dbReference>
<keyword evidence="9 15" id="KW-0808">Transferase</keyword>
<evidence type="ECO:0000256" key="6">
    <source>
        <dbReference type="ARBA" id="ARBA00022430"/>
    </source>
</evidence>
<evidence type="ECO:0000256" key="11">
    <source>
        <dbReference type="ARBA" id="ARBA00023211"/>
    </source>
</evidence>
<dbReference type="UniPathway" id="UPA00048">
    <property type="reaction ID" value="UER00070"/>
</dbReference>
<dbReference type="PROSITE" id="PS50991">
    <property type="entry name" value="PYR_CT"/>
    <property type="match status" value="1"/>
</dbReference>